<evidence type="ECO:0000256" key="1">
    <source>
        <dbReference type="SAM" id="Phobius"/>
    </source>
</evidence>
<dbReference type="EMBL" id="JBHZPZ010000015">
    <property type="protein sequence ID" value="MFE3868930.1"/>
    <property type="molecule type" value="Genomic_DNA"/>
</dbReference>
<protein>
    <recommendedName>
        <fullName evidence="2">PAC domain-containing protein</fullName>
    </recommendedName>
</protein>
<organism evidence="3 4">
    <name type="scientific">Flavobacterium xylosi</name>
    <dbReference type="NCBI Taxonomy" id="3230415"/>
    <lineage>
        <taxon>Bacteria</taxon>
        <taxon>Pseudomonadati</taxon>
        <taxon>Bacteroidota</taxon>
        <taxon>Flavobacteriia</taxon>
        <taxon>Flavobacteriales</taxon>
        <taxon>Flavobacteriaceae</taxon>
        <taxon>Flavobacterium</taxon>
    </lineage>
</organism>
<evidence type="ECO:0000313" key="3">
    <source>
        <dbReference type="EMBL" id="MFE3868930.1"/>
    </source>
</evidence>
<keyword evidence="1" id="KW-1133">Transmembrane helix</keyword>
<dbReference type="Proteomes" id="UP001600109">
    <property type="component" value="Unassembled WGS sequence"/>
</dbReference>
<dbReference type="Gene3D" id="3.30.450.20">
    <property type="entry name" value="PAS domain"/>
    <property type="match status" value="1"/>
</dbReference>
<keyword evidence="4" id="KW-1185">Reference proteome</keyword>
<evidence type="ECO:0000313" key="4">
    <source>
        <dbReference type="Proteomes" id="UP001600109"/>
    </source>
</evidence>
<feature type="domain" description="PAC" evidence="2">
    <location>
        <begin position="87"/>
        <end position="142"/>
    </location>
</feature>
<dbReference type="InterPro" id="IPR035965">
    <property type="entry name" value="PAS-like_dom_sf"/>
</dbReference>
<gene>
    <name evidence="3" type="ORF">ACFX5E_12740</name>
</gene>
<feature type="transmembrane region" description="Helical" evidence="1">
    <location>
        <begin position="12"/>
        <end position="34"/>
    </location>
</feature>
<dbReference type="RefSeq" id="WP_379855536.1">
    <property type="nucleotide sequence ID" value="NZ_JBHZPZ010000015.1"/>
</dbReference>
<dbReference type="InterPro" id="IPR000700">
    <property type="entry name" value="PAS-assoc_C"/>
</dbReference>
<keyword evidence="1" id="KW-0472">Membrane</keyword>
<dbReference type="PROSITE" id="PS50113">
    <property type="entry name" value="PAC"/>
    <property type="match status" value="1"/>
</dbReference>
<sequence>MPENDYEDLFNLSPALLLVIDINIFVVAVTDFFLKVTITERNTILGQNVFDVFLENPNDLKADGEKNMRASFNRVINNKVSDTLSIQKYDIKNPKSKGNKFVSRYWKTSHSTLFDTDKNVKNIIVVVEDITENQELITNIQELKKNLVKFVFKYFSNICVQPLGVKQVYFKQ</sequence>
<keyword evidence="1" id="KW-0812">Transmembrane</keyword>
<accession>A0ABW6HY47</accession>
<reference evidence="3 4" key="1">
    <citation type="submission" date="2024-06" db="EMBL/GenBank/DDBJ databases">
        <title>Flavobacterium spp. isolated from glacier.</title>
        <authorList>
            <person name="Han D."/>
        </authorList>
    </citation>
    <scope>NUCLEOTIDE SEQUENCE [LARGE SCALE GENOMIC DNA]</scope>
    <source>
        <strain evidence="3 4">LS2P90</strain>
    </source>
</reference>
<name>A0ABW6HY47_9FLAO</name>
<comment type="caution">
    <text evidence="3">The sequence shown here is derived from an EMBL/GenBank/DDBJ whole genome shotgun (WGS) entry which is preliminary data.</text>
</comment>
<evidence type="ECO:0000259" key="2">
    <source>
        <dbReference type="PROSITE" id="PS50113"/>
    </source>
</evidence>
<proteinExistence type="predicted"/>
<dbReference type="SUPFAM" id="SSF55785">
    <property type="entry name" value="PYP-like sensor domain (PAS domain)"/>
    <property type="match status" value="1"/>
</dbReference>